<evidence type="ECO:0000313" key="3">
    <source>
        <dbReference type="Proteomes" id="UP000078576"/>
    </source>
</evidence>
<dbReference type="AlphaFoldDB" id="A0A194UN08"/>
<dbReference type="EMBL" id="KN714667">
    <property type="protein sequence ID" value="KUI53036.1"/>
    <property type="molecule type" value="Genomic_DNA"/>
</dbReference>
<sequence>MSPTRATADIPSSIASPTLSRVGISSDDRAHIGDDLQHKEDPQRPPRPRLGVEEVQHEDDERQPPKRRPHDPEALARDVVLELRLDLLDVADTGLVSPPSILVLHCYQRREAGGDGDGADHEVVA</sequence>
<dbReference type="Proteomes" id="UP000078576">
    <property type="component" value="Unassembled WGS sequence"/>
</dbReference>
<name>A0A194UN08_CYTMA</name>
<feature type="compositionally biased region" description="Basic and acidic residues" evidence="1">
    <location>
        <begin position="26"/>
        <end position="74"/>
    </location>
</feature>
<organism evidence="2 3">
    <name type="scientific">Cytospora mali</name>
    <name type="common">Apple Valsa canker fungus</name>
    <name type="synonym">Valsa mali</name>
    <dbReference type="NCBI Taxonomy" id="578113"/>
    <lineage>
        <taxon>Eukaryota</taxon>
        <taxon>Fungi</taxon>
        <taxon>Dikarya</taxon>
        <taxon>Ascomycota</taxon>
        <taxon>Pezizomycotina</taxon>
        <taxon>Sordariomycetes</taxon>
        <taxon>Sordariomycetidae</taxon>
        <taxon>Diaporthales</taxon>
        <taxon>Cytosporaceae</taxon>
        <taxon>Cytospora</taxon>
    </lineage>
</organism>
<evidence type="ECO:0000313" key="2">
    <source>
        <dbReference type="EMBL" id="KUI53036.1"/>
    </source>
</evidence>
<reference evidence="3" key="1">
    <citation type="submission" date="2014-12" db="EMBL/GenBank/DDBJ databases">
        <title>Genome Sequence of Valsa Canker Pathogens Uncovers a Specific Adaption of Colonization on Woody Bark.</title>
        <authorList>
            <person name="Yin Z."/>
            <person name="Liu H."/>
            <person name="Gao X."/>
            <person name="Li Z."/>
            <person name="Song N."/>
            <person name="Ke X."/>
            <person name="Dai Q."/>
            <person name="Wu Y."/>
            <person name="Sun Y."/>
            <person name="Xu J.-R."/>
            <person name="Kang Z.K."/>
            <person name="Wang L."/>
            <person name="Huang L."/>
        </authorList>
    </citation>
    <scope>NUCLEOTIDE SEQUENCE [LARGE SCALE GENOMIC DNA]</scope>
    <source>
        <strain evidence="3">SXYL134</strain>
    </source>
</reference>
<feature type="region of interest" description="Disordered" evidence="1">
    <location>
        <begin position="1"/>
        <end position="74"/>
    </location>
</feature>
<accession>A0A194UN08</accession>
<protein>
    <submittedName>
        <fullName evidence="2">Uncharacterized protein</fullName>
    </submittedName>
</protein>
<evidence type="ECO:0000256" key="1">
    <source>
        <dbReference type="SAM" id="MobiDB-lite"/>
    </source>
</evidence>
<keyword evidence="3" id="KW-1185">Reference proteome</keyword>
<proteinExistence type="predicted"/>
<gene>
    <name evidence="2" type="ORF">VP1G_10530</name>
</gene>